<evidence type="ECO:0000256" key="4">
    <source>
        <dbReference type="ARBA" id="ARBA00023004"/>
    </source>
</evidence>
<protein>
    <submittedName>
        <fullName evidence="7">FAD-dependent oxidoreductase</fullName>
    </submittedName>
</protein>
<dbReference type="PANTHER" id="PTHR43498:SF1">
    <property type="entry name" value="COB--COM HETERODISULFIDE REDUCTASE IRON-SULFUR SUBUNIT A"/>
    <property type="match status" value="1"/>
</dbReference>
<comment type="caution">
    <text evidence="7">The sequence shown here is derived from an EMBL/GenBank/DDBJ whole genome shotgun (WGS) entry which is preliminary data.</text>
</comment>
<gene>
    <name evidence="7" type="ORF">ACFQ1E_10420</name>
</gene>
<feature type="region of interest" description="Disordered" evidence="6">
    <location>
        <begin position="276"/>
        <end position="296"/>
    </location>
</feature>
<evidence type="ECO:0000256" key="3">
    <source>
        <dbReference type="ARBA" id="ARBA00023002"/>
    </source>
</evidence>
<evidence type="ECO:0000256" key="5">
    <source>
        <dbReference type="ARBA" id="ARBA00023014"/>
    </source>
</evidence>
<sequence>MAVKGSPDGFEAALKLARKKDVVVVGGGPAGCAAALSAARNGADVMLIERAAYLGGMMTGGGIGGIGINGYIIERGVGTEVAKGIPLEILHRAQAIDAAPEGPPIARHPTDSVMMTSLLDEMMEEAGVQLLFNTVVFDTLVEDGRVKGVAIANKSGGQVVLADVVIDASADGDIAARAGAPFHHGRDEDGRHHGGSMDMQIGGIDVDRLIAWLRAQPLMTEEERAELERERSELMGAGRAPNTYKTLDGETRSREPVANQTDWDEVDRIRAAGGIPRLHLSSGGGGPIPGKSSAPRIDGKYVPLPAGIDREWVDYIKAGKVPLLYGAAEPVYPPPRFGNIGIFRHGKMRDGQMMSGVYEVWYDHTDEEAVSRSLIYRRKLNRVYLNFLRERIPGFEQAYIVMETPTGGTREGRRILGDYVLTEHDVMEGRRFHDVIAKGGPRGPGLHAVTGLWGDGVDAALQRPYDIPYRILLPRGLEGLLVAGRCVSTTFAALGAVRDQATCMTMGEAAGAAAAIAVREGTTPREVDIAALQQLLSGQGALLHIPGEEPAPAAPAPA</sequence>
<keyword evidence="2" id="KW-0479">Metal-binding</keyword>
<organism evidence="7 8">
    <name type="scientific">Sphingomonas canadensis</name>
    <dbReference type="NCBI Taxonomy" id="1219257"/>
    <lineage>
        <taxon>Bacteria</taxon>
        <taxon>Pseudomonadati</taxon>
        <taxon>Pseudomonadota</taxon>
        <taxon>Alphaproteobacteria</taxon>
        <taxon>Sphingomonadales</taxon>
        <taxon>Sphingomonadaceae</taxon>
        <taxon>Sphingomonas</taxon>
    </lineage>
</organism>
<evidence type="ECO:0000256" key="6">
    <source>
        <dbReference type="SAM" id="MobiDB-lite"/>
    </source>
</evidence>
<name>A0ABW3H5H4_9SPHN</name>
<dbReference type="PANTHER" id="PTHR43498">
    <property type="entry name" value="FERREDOXIN:COB-COM HETERODISULFIDE REDUCTASE SUBUNIT A"/>
    <property type="match status" value="1"/>
</dbReference>
<dbReference type="EMBL" id="JBHTJG010000004">
    <property type="protein sequence ID" value="MFD0946751.1"/>
    <property type="molecule type" value="Genomic_DNA"/>
</dbReference>
<dbReference type="InterPro" id="IPR036188">
    <property type="entry name" value="FAD/NAD-bd_sf"/>
</dbReference>
<evidence type="ECO:0000313" key="7">
    <source>
        <dbReference type="EMBL" id="MFD0946751.1"/>
    </source>
</evidence>
<evidence type="ECO:0000256" key="1">
    <source>
        <dbReference type="ARBA" id="ARBA00022485"/>
    </source>
</evidence>
<dbReference type="SUPFAM" id="SSF51905">
    <property type="entry name" value="FAD/NAD(P)-binding domain"/>
    <property type="match status" value="1"/>
</dbReference>
<dbReference type="PRINTS" id="PR00368">
    <property type="entry name" value="FADPNR"/>
</dbReference>
<dbReference type="InterPro" id="IPR039650">
    <property type="entry name" value="HdrA-like"/>
</dbReference>
<keyword evidence="3" id="KW-0560">Oxidoreductase</keyword>
<feature type="region of interest" description="Disordered" evidence="6">
    <location>
        <begin position="239"/>
        <end position="260"/>
    </location>
</feature>
<keyword evidence="1" id="KW-0004">4Fe-4S</keyword>
<dbReference type="Proteomes" id="UP001596977">
    <property type="component" value="Unassembled WGS sequence"/>
</dbReference>
<accession>A0ABW3H5H4</accession>
<reference evidence="8" key="1">
    <citation type="journal article" date="2019" name="Int. J. Syst. Evol. Microbiol.">
        <title>The Global Catalogue of Microorganisms (GCM) 10K type strain sequencing project: providing services to taxonomists for standard genome sequencing and annotation.</title>
        <authorList>
            <consortium name="The Broad Institute Genomics Platform"/>
            <consortium name="The Broad Institute Genome Sequencing Center for Infectious Disease"/>
            <person name="Wu L."/>
            <person name="Ma J."/>
        </authorList>
    </citation>
    <scope>NUCLEOTIDE SEQUENCE [LARGE SCALE GENOMIC DNA]</scope>
    <source>
        <strain evidence="8">CCUG 62982</strain>
    </source>
</reference>
<keyword evidence="8" id="KW-1185">Reference proteome</keyword>
<dbReference type="Gene3D" id="3.50.50.60">
    <property type="entry name" value="FAD/NAD(P)-binding domain"/>
    <property type="match status" value="1"/>
</dbReference>
<proteinExistence type="predicted"/>
<evidence type="ECO:0000256" key="2">
    <source>
        <dbReference type="ARBA" id="ARBA00022723"/>
    </source>
</evidence>
<evidence type="ECO:0000313" key="8">
    <source>
        <dbReference type="Proteomes" id="UP001596977"/>
    </source>
</evidence>
<dbReference type="Pfam" id="PF12831">
    <property type="entry name" value="FAD_oxidored"/>
    <property type="match status" value="2"/>
</dbReference>
<keyword evidence="5" id="KW-0411">Iron-sulfur</keyword>
<dbReference type="RefSeq" id="WP_264944156.1">
    <property type="nucleotide sequence ID" value="NZ_JAPDRA010000004.1"/>
</dbReference>
<keyword evidence="4" id="KW-0408">Iron</keyword>